<comment type="caution">
    <text evidence="1">The sequence shown here is derived from an EMBL/GenBank/DDBJ whole genome shotgun (WGS) entry which is preliminary data.</text>
</comment>
<reference evidence="2" key="1">
    <citation type="journal article" date="2023" name="G3 (Bethesda)">
        <title>Genome assembly and association tests identify interacting loci associated with vigor, precocity, and sex in interspecific pistachio rootstocks.</title>
        <authorList>
            <person name="Palmer W."/>
            <person name="Jacygrad E."/>
            <person name="Sagayaradj S."/>
            <person name="Cavanaugh K."/>
            <person name="Han R."/>
            <person name="Bertier L."/>
            <person name="Beede B."/>
            <person name="Kafkas S."/>
            <person name="Golino D."/>
            <person name="Preece J."/>
            <person name="Michelmore R."/>
        </authorList>
    </citation>
    <scope>NUCLEOTIDE SEQUENCE [LARGE SCALE GENOMIC DNA]</scope>
</reference>
<sequence length="650" mass="74103">MDEEKNNPDKSSTVSPKASEATNTESPKVETKPNEIETAEGKTPKKEGDQLGEIEETKEVHEEAPPPEIQYTLETASEEIDKFLSTLPAKEIPETVIGKFLDLFEEQLTKHDSTVEGKVKGSQVPEDDTLILNAVDRVSKLATSIGELKSDADKKQCVLINRIGAIKQRAMCFLEDEFRLILEHIPDSSDPKTETKDAEESAPTEDYSTNYSGYTPEMLSSLNKIAHEMISGGYESECVEIYMISRRITFDDNLNHTGFEKFSIDEVQKMSWEHLEREIATWISTFSECATLYFPGEKKLAESVFTDYPMVSSSLFSNLTRGVMIQLLNFAEAMAMTKRSAEKLFKVLDMYETLRDNMAALQELYPGECSNEVKTETATAKMRLGEAAICMFCDLENSIKSDTGKMTVPGGAVHPLTRYTMNYLKYACEYKNTLEQVFKEHCKIERNDSRSNSNNHEEHQPSPFSNQLVRVMDLLDTNLEGKSKLYRDISLSSIFMMNNGRYILQKIKGSTEIHDAMGDTWCRKKSSDLRNYHKNYQRETWGRLLGCLTLEGLMEKGKVVKPVLKERFKSFNAMFDEIHRTQTSWVVSDDQLQSELRVSISAVVIPAYRSFVGRFSQYLDPGRQSEKYIKLQPEDIETYIEELFDGKRKP</sequence>
<protein>
    <submittedName>
        <fullName evidence="1">Uncharacterized protein</fullName>
    </submittedName>
</protein>
<dbReference type="EMBL" id="CM047736">
    <property type="protein sequence ID" value="KAJ0052304.1"/>
    <property type="molecule type" value="Genomic_DNA"/>
</dbReference>
<evidence type="ECO:0000313" key="2">
    <source>
        <dbReference type="Proteomes" id="UP001163603"/>
    </source>
</evidence>
<evidence type="ECO:0000313" key="1">
    <source>
        <dbReference type="EMBL" id="KAJ0052304.1"/>
    </source>
</evidence>
<dbReference type="Proteomes" id="UP001163603">
    <property type="component" value="Chromosome 1"/>
</dbReference>
<organism evidence="1 2">
    <name type="scientific">Pistacia integerrima</name>
    <dbReference type="NCBI Taxonomy" id="434235"/>
    <lineage>
        <taxon>Eukaryota</taxon>
        <taxon>Viridiplantae</taxon>
        <taxon>Streptophyta</taxon>
        <taxon>Embryophyta</taxon>
        <taxon>Tracheophyta</taxon>
        <taxon>Spermatophyta</taxon>
        <taxon>Magnoliopsida</taxon>
        <taxon>eudicotyledons</taxon>
        <taxon>Gunneridae</taxon>
        <taxon>Pentapetalae</taxon>
        <taxon>rosids</taxon>
        <taxon>malvids</taxon>
        <taxon>Sapindales</taxon>
        <taxon>Anacardiaceae</taxon>
        <taxon>Pistacia</taxon>
    </lineage>
</organism>
<gene>
    <name evidence="1" type="ORF">Pint_03043</name>
</gene>
<accession>A0ACC0ZJE4</accession>
<proteinExistence type="predicted"/>
<keyword evidence="2" id="KW-1185">Reference proteome</keyword>
<name>A0ACC0ZJE4_9ROSI</name>